<keyword evidence="1" id="KW-0472">Membrane</keyword>
<evidence type="ECO:0000313" key="4">
    <source>
        <dbReference type="EMBL" id="SET24732.1"/>
    </source>
</evidence>
<dbReference type="Proteomes" id="UP000490821">
    <property type="component" value="Unassembled WGS sequence"/>
</dbReference>
<keyword evidence="5" id="KW-1185">Reference proteome</keyword>
<dbReference type="RefSeq" id="WP_092352445.1">
    <property type="nucleotide sequence ID" value="NZ_BLMI01000297.1"/>
</dbReference>
<accession>A0A1I0CZG7</accession>
<dbReference type="GeneID" id="78287682"/>
<evidence type="ECO:0000256" key="1">
    <source>
        <dbReference type="SAM" id="Phobius"/>
    </source>
</evidence>
<feature type="domain" description="Zinc-ribbon" evidence="2">
    <location>
        <begin position="3"/>
        <end position="24"/>
    </location>
</feature>
<dbReference type="Proteomes" id="UP000198558">
    <property type="component" value="Unassembled WGS sequence"/>
</dbReference>
<dbReference type="Pfam" id="PF13240">
    <property type="entry name" value="Zn_Ribbon_1"/>
    <property type="match status" value="1"/>
</dbReference>
<feature type="transmembrane region" description="Helical" evidence="1">
    <location>
        <begin position="46"/>
        <end position="66"/>
    </location>
</feature>
<dbReference type="EMBL" id="BLMI01000297">
    <property type="protein sequence ID" value="GFI42322.1"/>
    <property type="molecule type" value="Genomic_DNA"/>
</dbReference>
<evidence type="ECO:0000313" key="6">
    <source>
        <dbReference type="Proteomes" id="UP000490821"/>
    </source>
</evidence>
<feature type="transmembrane region" description="Helical" evidence="1">
    <location>
        <begin position="78"/>
        <end position="98"/>
    </location>
</feature>
<gene>
    <name evidence="3" type="ORF">IMSAGC017_02369</name>
    <name evidence="4" type="ORF">SAMN04489758_10462</name>
</gene>
<dbReference type="AlphaFoldDB" id="A0A1I0CZG7"/>
<name>A0A1I0CZG7_9FIRM</name>
<reference evidence="3 6" key="3">
    <citation type="journal article" date="2020" name="Microbiome">
        <title>Single-cell genomics of uncultured bacteria reveals dietary fiber responders in the mouse gut microbiota.</title>
        <authorList>
            <person name="Chijiiwa R."/>
            <person name="Hosokawa M."/>
            <person name="Kogawa M."/>
            <person name="Nishikawa Y."/>
            <person name="Ide K."/>
            <person name="Sakanashi C."/>
            <person name="Takahashi K."/>
            <person name="Takeyama H."/>
        </authorList>
    </citation>
    <scope>NUCLEOTIDE SEQUENCE [LARGE SCALE GENOMIC DNA]</scope>
    <source>
        <strain evidence="3">IMSAGC_017</strain>
    </source>
</reference>
<dbReference type="OrthoDB" id="1652640at2"/>
<keyword evidence="1" id="KW-0812">Transmembrane</keyword>
<reference evidence="4" key="1">
    <citation type="submission" date="2016-10" db="EMBL/GenBank/DDBJ databases">
        <authorList>
            <person name="de Groot N.N."/>
        </authorList>
    </citation>
    <scope>NUCLEOTIDE SEQUENCE [LARGE SCALE GENOMIC DNA]</scope>
    <source>
        <strain evidence="4">DSM 1551</strain>
    </source>
</reference>
<keyword evidence="1" id="KW-1133">Transmembrane helix</keyword>
<evidence type="ECO:0000313" key="5">
    <source>
        <dbReference type="Proteomes" id="UP000198558"/>
    </source>
</evidence>
<protein>
    <submittedName>
        <fullName evidence="4">Zinc-ribbon domain-containing protein</fullName>
    </submittedName>
</protein>
<dbReference type="EMBL" id="FOIN01000004">
    <property type="protein sequence ID" value="SET24732.1"/>
    <property type="molecule type" value="Genomic_DNA"/>
</dbReference>
<proteinExistence type="predicted"/>
<evidence type="ECO:0000259" key="2">
    <source>
        <dbReference type="Pfam" id="PF13240"/>
    </source>
</evidence>
<sequence length="120" mass="13395">MICNKCGRQVIEGANFCPVCGADLRYQRNNNSGSSGYINPNDETNFGYTLLSFFMPYIGLVLYIVWLKEFPKRAKSCLNGLIAGIICIIILFCCVYSGRSHSNSWHRISPESVISEKTGV</sequence>
<dbReference type="InterPro" id="IPR026870">
    <property type="entry name" value="Zinc_ribbon_dom"/>
</dbReference>
<organism evidence="4 5">
    <name type="scientific">Thomasclavelia cocleata</name>
    <dbReference type="NCBI Taxonomy" id="69824"/>
    <lineage>
        <taxon>Bacteria</taxon>
        <taxon>Bacillati</taxon>
        <taxon>Bacillota</taxon>
        <taxon>Erysipelotrichia</taxon>
        <taxon>Erysipelotrichales</taxon>
        <taxon>Coprobacillaceae</taxon>
        <taxon>Thomasclavelia</taxon>
    </lineage>
</organism>
<evidence type="ECO:0000313" key="3">
    <source>
        <dbReference type="EMBL" id="GFI42322.1"/>
    </source>
</evidence>
<reference evidence="5" key="2">
    <citation type="submission" date="2016-10" db="EMBL/GenBank/DDBJ databases">
        <authorList>
            <person name="Varghese N."/>
            <person name="Submissions S."/>
        </authorList>
    </citation>
    <scope>NUCLEOTIDE SEQUENCE [LARGE SCALE GENOMIC DNA]</scope>
    <source>
        <strain evidence="5">DSM 1551</strain>
    </source>
</reference>